<dbReference type="AlphaFoldDB" id="A0A840WXK6"/>
<reference evidence="2 3" key="1">
    <citation type="submission" date="2020-08" db="EMBL/GenBank/DDBJ databases">
        <title>Genomic Encyclopedia of Type Strains, Phase IV (KMG-IV): sequencing the most valuable type-strain genomes for metagenomic binning, comparative biology and taxonomic classification.</title>
        <authorList>
            <person name="Goeker M."/>
        </authorList>
    </citation>
    <scope>NUCLEOTIDE SEQUENCE [LARGE SCALE GENOMIC DNA]</scope>
    <source>
        <strain evidence="2 3">DSM 103377</strain>
    </source>
</reference>
<dbReference type="InterPro" id="IPR045795">
    <property type="entry name" value="SLT_4"/>
</dbReference>
<evidence type="ECO:0000259" key="1">
    <source>
        <dbReference type="Pfam" id="PF19489"/>
    </source>
</evidence>
<dbReference type="Gene3D" id="1.10.530.10">
    <property type="match status" value="1"/>
</dbReference>
<dbReference type="EMBL" id="JACIJS010000001">
    <property type="protein sequence ID" value="MBB5514405.1"/>
    <property type="molecule type" value="Genomic_DNA"/>
</dbReference>
<evidence type="ECO:0000313" key="2">
    <source>
        <dbReference type="EMBL" id="MBB5514405.1"/>
    </source>
</evidence>
<sequence length="196" mass="22159">MTYPWAFRGLLMGVFALVLVACGSPRPTEISYNGPTGEPQPRNVNDVCEIFAQYPHWRTAAEASARRWGTPIEVKMAIMWRESHFRANASPGTSSAYGFAQAVNGTWDWYRDSTGRKSARRDNFADASDFVGWYMDRTRQANGLSFYDPYRQYLAYHEGHTGYKRGSYAAKPRLLSAAQEVQTMAAKFRGQLARCS</sequence>
<proteinExistence type="predicted"/>
<keyword evidence="3" id="KW-1185">Reference proteome</keyword>
<organism evidence="2 3">
    <name type="scientific">Rubricella aquisinus</name>
    <dbReference type="NCBI Taxonomy" id="2028108"/>
    <lineage>
        <taxon>Bacteria</taxon>
        <taxon>Pseudomonadati</taxon>
        <taxon>Pseudomonadota</taxon>
        <taxon>Alphaproteobacteria</taxon>
        <taxon>Rhodobacterales</taxon>
        <taxon>Paracoccaceae</taxon>
        <taxon>Rubricella</taxon>
    </lineage>
</organism>
<protein>
    <recommendedName>
        <fullName evidence="1">Transglycosylase SLT domain-containing protein</fullName>
    </recommendedName>
</protein>
<name>A0A840WXK6_9RHOB</name>
<comment type="caution">
    <text evidence="2">The sequence shown here is derived from an EMBL/GenBank/DDBJ whole genome shotgun (WGS) entry which is preliminary data.</text>
</comment>
<gene>
    <name evidence="2" type="ORF">FHS89_000403</name>
</gene>
<feature type="domain" description="Transglycosylase SLT" evidence="1">
    <location>
        <begin position="12"/>
        <end position="195"/>
    </location>
</feature>
<dbReference type="RefSeq" id="WP_246413516.1">
    <property type="nucleotide sequence ID" value="NZ_JACIJS010000001.1"/>
</dbReference>
<dbReference type="Proteomes" id="UP000553766">
    <property type="component" value="Unassembled WGS sequence"/>
</dbReference>
<dbReference type="CDD" id="cd00442">
    <property type="entry name" value="Lyz-like"/>
    <property type="match status" value="1"/>
</dbReference>
<dbReference type="InterPro" id="IPR023346">
    <property type="entry name" value="Lysozyme-like_dom_sf"/>
</dbReference>
<dbReference type="Pfam" id="PF19489">
    <property type="entry name" value="SLT_4"/>
    <property type="match status" value="1"/>
</dbReference>
<dbReference type="SUPFAM" id="SSF53955">
    <property type="entry name" value="Lysozyme-like"/>
    <property type="match status" value="1"/>
</dbReference>
<evidence type="ECO:0000313" key="3">
    <source>
        <dbReference type="Proteomes" id="UP000553766"/>
    </source>
</evidence>
<accession>A0A840WXK6</accession>